<dbReference type="EMBL" id="WNWS01000023">
    <property type="protein sequence ID" value="KAE9986995.1"/>
    <property type="molecule type" value="Genomic_DNA"/>
</dbReference>
<dbReference type="AlphaFoldDB" id="A0A8H3Z5Q1"/>
<comment type="caution">
    <text evidence="1">The sequence shown here is derived from an EMBL/GenBank/DDBJ whole genome shotgun (WGS) entry which is preliminary data.</text>
</comment>
<accession>A0A8H3Z5Q1</accession>
<gene>
    <name evidence="1" type="ORF">EG328_004127</name>
</gene>
<dbReference type="Proteomes" id="UP000447873">
    <property type="component" value="Unassembled WGS sequence"/>
</dbReference>
<proteinExistence type="predicted"/>
<reference evidence="1 2" key="1">
    <citation type="submission" date="2018-12" db="EMBL/GenBank/DDBJ databases">
        <title>Venturia inaequalis Genome Resource.</title>
        <authorList>
            <person name="Lichtner F.J."/>
        </authorList>
    </citation>
    <scope>NUCLEOTIDE SEQUENCE [LARGE SCALE GENOMIC DNA]</scope>
    <source>
        <strain evidence="1 2">120213</strain>
    </source>
</reference>
<evidence type="ECO:0000313" key="1">
    <source>
        <dbReference type="EMBL" id="KAE9986995.1"/>
    </source>
</evidence>
<organism evidence="1 2">
    <name type="scientific">Venturia inaequalis</name>
    <name type="common">Apple scab fungus</name>
    <dbReference type="NCBI Taxonomy" id="5025"/>
    <lineage>
        <taxon>Eukaryota</taxon>
        <taxon>Fungi</taxon>
        <taxon>Dikarya</taxon>
        <taxon>Ascomycota</taxon>
        <taxon>Pezizomycotina</taxon>
        <taxon>Dothideomycetes</taxon>
        <taxon>Pleosporomycetidae</taxon>
        <taxon>Venturiales</taxon>
        <taxon>Venturiaceae</taxon>
        <taxon>Venturia</taxon>
    </lineage>
</organism>
<sequence length="100" mass="11398">MYLFKMLYLQDLVDEKLHKELHLRNLVAHVALSKRLHEMQMEYDVEDCVPAGKKSESFSEFLTRTQAGTNTSSSTASMSDLCEQYGAMALYDNGDNKKIS</sequence>
<protein>
    <submittedName>
        <fullName evidence="1">Uncharacterized protein</fullName>
    </submittedName>
</protein>
<evidence type="ECO:0000313" key="2">
    <source>
        <dbReference type="Proteomes" id="UP000447873"/>
    </source>
</evidence>
<name>A0A8H3Z5Q1_VENIN</name>